<dbReference type="Proteomes" id="UP000233781">
    <property type="component" value="Unassembled WGS sequence"/>
</dbReference>
<dbReference type="GO" id="GO:0006508">
    <property type="term" value="P:proteolysis"/>
    <property type="evidence" value="ECO:0007669"/>
    <property type="project" value="UniProtKB-KW"/>
</dbReference>
<evidence type="ECO:0000256" key="6">
    <source>
        <dbReference type="SAM" id="MobiDB-lite"/>
    </source>
</evidence>
<keyword evidence="7" id="KW-0472">Membrane</keyword>
<feature type="region of interest" description="Disordered" evidence="6">
    <location>
        <begin position="413"/>
        <end position="439"/>
    </location>
</feature>
<feature type="active site" description="Charge relay system" evidence="5">
    <location>
        <position position="296"/>
    </location>
</feature>
<dbReference type="InterPro" id="IPR000209">
    <property type="entry name" value="Peptidase_S8/S53_dom"/>
</dbReference>
<evidence type="ECO:0000256" key="1">
    <source>
        <dbReference type="ARBA" id="ARBA00011073"/>
    </source>
</evidence>
<evidence type="ECO:0000256" key="8">
    <source>
        <dbReference type="SAM" id="SignalP"/>
    </source>
</evidence>
<evidence type="ECO:0000256" key="5">
    <source>
        <dbReference type="PROSITE-ProRule" id="PRU01240"/>
    </source>
</evidence>
<dbReference type="AlphaFoldDB" id="A0A2N3YMG2"/>
<dbReference type="Gene3D" id="3.40.50.200">
    <property type="entry name" value="Peptidase S8/S53 domain"/>
    <property type="match status" value="1"/>
</dbReference>
<keyword evidence="3 5" id="KW-0378">Hydrolase</keyword>
<feature type="active site" description="Charge relay system" evidence="5">
    <location>
        <position position="120"/>
    </location>
</feature>
<evidence type="ECO:0000256" key="7">
    <source>
        <dbReference type="SAM" id="Phobius"/>
    </source>
</evidence>
<keyword evidence="11" id="KW-1185">Reference proteome</keyword>
<feature type="compositionally biased region" description="Low complexity" evidence="6">
    <location>
        <begin position="475"/>
        <end position="492"/>
    </location>
</feature>
<feature type="active site" description="Charge relay system" evidence="5">
    <location>
        <position position="77"/>
    </location>
</feature>
<gene>
    <name evidence="10" type="ORF">ATL31_2905</name>
</gene>
<protein>
    <submittedName>
        <fullName evidence="10">Subtilase family protein</fullName>
    </submittedName>
</protein>
<keyword evidence="7" id="KW-1133">Transmembrane helix</keyword>
<dbReference type="Pfam" id="PF00082">
    <property type="entry name" value="Peptidase_S8"/>
    <property type="match status" value="1"/>
</dbReference>
<evidence type="ECO:0000256" key="2">
    <source>
        <dbReference type="ARBA" id="ARBA00022670"/>
    </source>
</evidence>
<dbReference type="PRINTS" id="PR00723">
    <property type="entry name" value="SUBTILISIN"/>
</dbReference>
<feature type="compositionally biased region" description="Low complexity" evidence="6">
    <location>
        <begin position="413"/>
        <end position="435"/>
    </location>
</feature>
<feature type="domain" description="Peptidase S8/S53" evidence="9">
    <location>
        <begin position="68"/>
        <end position="350"/>
    </location>
</feature>
<name>A0A2N3YMG2_9MICO</name>
<dbReference type="InterPro" id="IPR015500">
    <property type="entry name" value="Peptidase_S8_subtilisin-rel"/>
</dbReference>
<accession>A0A2N3YMG2</accession>
<evidence type="ECO:0000256" key="3">
    <source>
        <dbReference type="ARBA" id="ARBA00022801"/>
    </source>
</evidence>
<evidence type="ECO:0000313" key="10">
    <source>
        <dbReference type="EMBL" id="PKW28050.1"/>
    </source>
</evidence>
<keyword evidence="7" id="KW-0812">Transmembrane</keyword>
<dbReference type="InterPro" id="IPR006311">
    <property type="entry name" value="TAT_signal"/>
</dbReference>
<dbReference type="InterPro" id="IPR050131">
    <property type="entry name" value="Peptidase_S8_subtilisin-like"/>
</dbReference>
<dbReference type="EMBL" id="PJNE01000001">
    <property type="protein sequence ID" value="PKW28050.1"/>
    <property type="molecule type" value="Genomic_DNA"/>
</dbReference>
<keyword evidence="4 5" id="KW-0720">Serine protease</keyword>
<dbReference type="RefSeq" id="WP_101396459.1">
    <property type="nucleotide sequence ID" value="NZ_PJNE01000001.1"/>
</dbReference>
<dbReference type="InterPro" id="IPR036852">
    <property type="entry name" value="Peptidase_S8/S53_dom_sf"/>
</dbReference>
<dbReference type="CDD" id="cd00306">
    <property type="entry name" value="Peptidases_S8_S53"/>
    <property type="match status" value="1"/>
</dbReference>
<dbReference type="PROSITE" id="PS51892">
    <property type="entry name" value="SUBTILASE"/>
    <property type="match status" value="1"/>
</dbReference>
<feature type="signal peptide" evidence="8">
    <location>
        <begin position="1"/>
        <end position="30"/>
    </location>
</feature>
<evidence type="ECO:0000256" key="4">
    <source>
        <dbReference type="ARBA" id="ARBA00022825"/>
    </source>
</evidence>
<dbReference type="PROSITE" id="PS51318">
    <property type="entry name" value="TAT"/>
    <property type="match status" value="1"/>
</dbReference>
<keyword evidence="8" id="KW-0732">Signal</keyword>
<dbReference type="SUPFAM" id="SSF52743">
    <property type="entry name" value="Subtilisin-like"/>
    <property type="match status" value="1"/>
</dbReference>
<dbReference type="PANTHER" id="PTHR43806">
    <property type="entry name" value="PEPTIDASE S8"/>
    <property type="match status" value="1"/>
</dbReference>
<dbReference type="PANTHER" id="PTHR43806:SF11">
    <property type="entry name" value="CEREVISIN-RELATED"/>
    <property type="match status" value="1"/>
</dbReference>
<feature type="region of interest" description="Disordered" evidence="6">
    <location>
        <begin position="475"/>
        <end position="516"/>
    </location>
</feature>
<keyword evidence="2 5" id="KW-0645">Protease</keyword>
<evidence type="ECO:0000259" key="9">
    <source>
        <dbReference type="Pfam" id="PF00082"/>
    </source>
</evidence>
<feature type="transmembrane region" description="Helical" evidence="7">
    <location>
        <begin position="447"/>
        <end position="467"/>
    </location>
</feature>
<dbReference type="GO" id="GO:0004252">
    <property type="term" value="F:serine-type endopeptidase activity"/>
    <property type="evidence" value="ECO:0007669"/>
    <property type="project" value="UniProtKB-UniRule"/>
</dbReference>
<reference evidence="10 11" key="1">
    <citation type="submission" date="2017-12" db="EMBL/GenBank/DDBJ databases">
        <title>Sequencing the genomes of 1000 Actinobacteria strains.</title>
        <authorList>
            <person name="Klenk H.-P."/>
        </authorList>
    </citation>
    <scope>NUCLEOTIDE SEQUENCE [LARGE SCALE GENOMIC DNA]</scope>
    <source>
        <strain evidence="10 11">DSM 12806</strain>
    </source>
</reference>
<proteinExistence type="inferred from homology"/>
<evidence type="ECO:0000313" key="11">
    <source>
        <dbReference type="Proteomes" id="UP000233781"/>
    </source>
</evidence>
<sequence length="516" mass="51031">MADGARKRLLGAVAACVAAGLLGAPSGAHAAPHAAAALGALPAAVAPLPGEWWWGAMGVDELHAAGTGRGMTVAVIDGPIEPDVPDLAGKVASSSTLCLDPTRSTDVLRSSTGRGPEAQHATSMAALIAGTGKGTGPGGRGIRGIAPDATIRHYAVLYDDPEDADRKACGVDFRTTDDVEKALGLSIARAARDGADVINLSLVTGFGQEIEDGLLTAYREGAIVVAGTGNGKGRVQWPGLGNGVVLVNPVGQDARTTDFSVTGDRAIGLAAPGEDVMAGADDGSGWRSTTVGSGASVATALVSGGIAALWSAHPQASAGQVLQAVRQNVGLRAKDDGSGYRTWFRRVGTGLPQVTAKNPAYGWGVFDPADAVEVDPTTLPTANPFVRTDDVVNGPSPEAIAAATAAASSTAASATPSASASPSPSPSPSTAAAPAVDDTPGGSGPGALVLLLVGAVVLVAGAAAFVLRGRARAVATTTADPATVGPPTDPGDLAVPTDDTAAHQSRGATSADGRKY</sequence>
<comment type="caution">
    <text evidence="10">The sequence shown here is derived from an EMBL/GenBank/DDBJ whole genome shotgun (WGS) entry which is preliminary data.</text>
</comment>
<feature type="chain" id="PRO_5014684890" evidence="8">
    <location>
        <begin position="31"/>
        <end position="516"/>
    </location>
</feature>
<comment type="similarity">
    <text evidence="1 5">Belongs to the peptidase S8 family.</text>
</comment>
<organism evidence="10 11">
    <name type="scientific">Phycicoccus duodecadis</name>
    <dbReference type="NCBI Taxonomy" id="173053"/>
    <lineage>
        <taxon>Bacteria</taxon>
        <taxon>Bacillati</taxon>
        <taxon>Actinomycetota</taxon>
        <taxon>Actinomycetes</taxon>
        <taxon>Micrococcales</taxon>
        <taxon>Intrasporangiaceae</taxon>
        <taxon>Phycicoccus</taxon>
    </lineage>
</organism>
<dbReference type="OrthoDB" id="3644449at2"/>